<evidence type="ECO:0000256" key="1">
    <source>
        <dbReference type="ARBA" id="ARBA00007118"/>
    </source>
</evidence>
<dbReference type="Gene3D" id="3.40.109.10">
    <property type="entry name" value="NADH Oxidase"/>
    <property type="match status" value="1"/>
</dbReference>
<sequence>MSASPTLGTMQQSTETAAWVHELIAGRWSARGFDAAATIDDAELTSILEAARWAPTWGRIQPVRLVVGRRGDSTFGALTASLNRGNASWAPAAAAYILVCTTDEPEDAAKHDYGAVDAGLALSQMILQAEALGFNGHPMAGFSKASVVEAFEIPEGVRPMAILAVGRLAEDPSSLADEIRERDAWPRERLPLDQIAFAEHWGTPFS</sequence>
<evidence type="ECO:0000259" key="3">
    <source>
        <dbReference type="Pfam" id="PF00881"/>
    </source>
</evidence>
<comment type="similarity">
    <text evidence="1">Belongs to the nitroreductase family.</text>
</comment>
<dbReference type="PANTHER" id="PTHR43673">
    <property type="entry name" value="NAD(P)H NITROREDUCTASE YDGI-RELATED"/>
    <property type="match status" value="1"/>
</dbReference>
<reference evidence="5" key="1">
    <citation type="journal article" date="2019" name="Int. J. Syst. Evol. Microbiol.">
        <title>The Global Catalogue of Microorganisms (GCM) 10K type strain sequencing project: providing services to taxonomists for standard genome sequencing and annotation.</title>
        <authorList>
            <consortium name="The Broad Institute Genomics Platform"/>
            <consortium name="The Broad Institute Genome Sequencing Center for Infectious Disease"/>
            <person name="Wu L."/>
            <person name="Ma J."/>
        </authorList>
    </citation>
    <scope>NUCLEOTIDE SEQUENCE [LARGE SCALE GENOMIC DNA]</scope>
    <source>
        <strain evidence="5">JCM 16923</strain>
    </source>
</reference>
<accession>A0ABP7NHK7</accession>
<dbReference type="InterPro" id="IPR000415">
    <property type="entry name" value="Nitroreductase-like"/>
</dbReference>
<proteinExistence type="inferred from homology"/>
<dbReference type="PANTHER" id="PTHR43673:SF10">
    <property type="entry name" value="NADH DEHYDROGENASE_NAD(P)H NITROREDUCTASE XCC3605-RELATED"/>
    <property type="match status" value="1"/>
</dbReference>
<evidence type="ECO:0000313" key="4">
    <source>
        <dbReference type="EMBL" id="GAA3947407.1"/>
    </source>
</evidence>
<feature type="domain" description="Nitroreductase" evidence="3">
    <location>
        <begin position="24"/>
        <end position="68"/>
    </location>
</feature>
<keyword evidence="5" id="KW-1185">Reference proteome</keyword>
<dbReference type="Pfam" id="PF00881">
    <property type="entry name" value="Nitroreductase"/>
    <property type="match status" value="2"/>
</dbReference>
<organism evidence="4 5">
    <name type="scientific">Gordonia caeni</name>
    <dbReference type="NCBI Taxonomy" id="1007097"/>
    <lineage>
        <taxon>Bacteria</taxon>
        <taxon>Bacillati</taxon>
        <taxon>Actinomycetota</taxon>
        <taxon>Actinomycetes</taxon>
        <taxon>Mycobacteriales</taxon>
        <taxon>Gordoniaceae</taxon>
        <taxon>Gordonia</taxon>
    </lineage>
</organism>
<gene>
    <name evidence="4" type="ORF">GCM10022231_00330</name>
</gene>
<dbReference type="EMBL" id="BAAAZW010000001">
    <property type="protein sequence ID" value="GAA3947407.1"/>
    <property type="molecule type" value="Genomic_DNA"/>
</dbReference>
<dbReference type="InterPro" id="IPR029479">
    <property type="entry name" value="Nitroreductase"/>
</dbReference>
<dbReference type="SUPFAM" id="SSF55469">
    <property type="entry name" value="FMN-dependent nitroreductase-like"/>
    <property type="match status" value="1"/>
</dbReference>
<protein>
    <submittedName>
        <fullName evidence="4">Nitroreductase family protein</fullName>
    </submittedName>
</protein>
<keyword evidence="2" id="KW-0560">Oxidoreductase</keyword>
<dbReference type="Proteomes" id="UP001418444">
    <property type="component" value="Unassembled WGS sequence"/>
</dbReference>
<evidence type="ECO:0000256" key="2">
    <source>
        <dbReference type="ARBA" id="ARBA00023002"/>
    </source>
</evidence>
<feature type="domain" description="Nitroreductase" evidence="3">
    <location>
        <begin position="83"/>
        <end position="167"/>
    </location>
</feature>
<comment type="caution">
    <text evidence="4">The sequence shown here is derived from an EMBL/GenBank/DDBJ whole genome shotgun (WGS) entry which is preliminary data.</text>
</comment>
<name>A0ABP7NHK7_9ACTN</name>
<evidence type="ECO:0000313" key="5">
    <source>
        <dbReference type="Proteomes" id="UP001418444"/>
    </source>
</evidence>